<feature type="non-terminal residue" evidence="1">
    <location>
        <position position="68"/>
    </location>
</feature>
<name>A0A147BQ37_IXORI</name>
<accession>A0A147BQ37</accession>
<sequence length="68" mass="7784">HDFSLHSPPSGHVAIHVRDSKCTPLFNQTEVLNRYRRKRPREIYEAKCIIEKGDTGVSTPSISLSLFF</sequence>
<organism evidence="1">
    <name type="scientific">Ixodes ricinus</name>
    <name type="common">Common tick</name>
    <name type="synonym">Acarus ricinus</name>
    <dbReference type="NCBI Taxonomy" id="34613"/>
    <lineage>
        <taxon>Eukaryota</taxon>
        <taxon>Metazoa</taxon>
        <taxon>Ecdysozoa</taxon>
        <taxon>Arthropoda</taxon>
        <taxon>Chelicerata</taxon>
        <taxon>Arachnida</taxon>
        <taxon>Acari</taxon>
        <taxon>Parasitiformes</taxon>
        <taxon>Ixodida</taxon>
        <taxon>Ixodoidea</taxon>
        <taxon>Ixodidae</taxon>
        <taxon>Ixodinae</taxon>
        <taxon>Ixodes</taxon>
    </lineage>
</organism>
<protein>
    <submittedName>
        <fullName evidence="1">Uncharacterized protein</fullName>
    </submittedName>
</protein>
<proteinExistence type="predicted"/>
<dbReference type="EMBL" id="GEGO01002526">
    <property type="protein sequence ID" value="JAR92878.1"/>
    <property type="molecule type" value="Transcribed_RNA"/>
</dbReference>
<evidence type="ECO:0000313" key="1">
    <source>
        <dbReference type="EMBL" id="JAR92878.1"/>
    </source>
</evidence>
<reference evidence="1" key="1">
    <citation type="journal article" date="2018" name="PLoS Negl. Trop. Dis.">
        <title>Sialome diversity of ticks revealed by RNAseq of single tick salivary glands.</title>
        <authorList>
            <person name="Perner J."/>
            <person name="Kropackova S."/>
            <person name="Kopacek P."/>
            <person name="Ribeiro J.M."/>
        </authorList>
    </citation>
    <scope>NUCLEOTIDE SEQUENCE</scope>
    <source>
        <strain evidence="1">Siblings of single egg batch collected in Ceske Budejovice</strain>
        <tissue evidence="1">Salivary glands</tissue>
    </source>
</reference>
<feature type="non-terminal residue" evidence="1">
    <location>
        <position position="1"/>
    </location>
</feature>
<dbReference type="AlphaFoldDB" id="A0A147BQ37"/>